<dbReference type="AlphaFoldDB" id="A0A512AHU2"/>
<dbReference type="InterPro" id="IPR006311">
    <property type="entry name" value="TAT_signal"/>
</dbReference>
<dbReference type="RefSeq" id="WP_147158616.1">
    <property type="nucleotide sequence ID" value="NZ_BJYR01000007.1"/>
</dbReference>
<evidence type="ECO:0000313" key="2">
    <source>
        <dbReference type="Proteomes" id="UP000321464"/>
    </source>
</evidence>
<proteinExistence type="predicted"/>
<dbReference type="PROSITE" id="PS51318">
    <property type="entry name" value="TAT"/>
    <property type="match status" value="1"/>
</dbReference>
<organism evidence="1 2">
    <name type="scientific">Novosphingobium sediminis</name>
    <dbReference type="NCBI Taxonomy" id="707214"/>
    <lineage>
        <taxon>Bacteria</taxon>
        <taxon>Pseudomonadati</taxon>
        <taxon>Pseudomonadota</taxon>
        <taxon>Alphaproteobacteria</taxon>
        <taxon>Sphingomonadales</taxon>
        <taxon>Sphingomonadaceae</taxon>
        <taxon>Novosphingobium</taxon>
    </lineage>
</organism>
<reference evidence="1 2" key="1">
    <citation type="submission" date="2019-07" db="EMBL/GenBank/DDBJ databases">
        <title>Whole genome shotgun sequence of Novosphingobium sediminis NBRC 106119.</title>
        <authorList>
            <person name="Hosoyama A."/>
            <person name="Uohara A."/>
            <person name="Ohji S."/>
            <person name="Ichikawa N."/>
        </authorList>
    </citation>
    <scope>NUCLEOTIDE SEQUENCE [LARGE SCALE GENOMIC DNA]</scope>
    <source>
        <strain evidence="1 2">NBRC 106119</strain>
    </source>
</reference>
<sequence>MRTDRRGVLKGGALAGVAAAVPVAARAAEAAALVVHDSRLAESASFAGGKGIDLARVSLREALALLAGAERIEGLTRWSDWTVLRALLEEHGLRRTAETRVGAPLSGHDGLMRWSMALR</sequence>
<dbReference type="EMBL" id="BJYR01000007">
    <property type="protein sequence ID" value="GEN99265.1"/>
    <property type="molecule type" value="Genomic_DNA"/>
</dbReference>
<protein>
    <submittedName>
        <fullName evidence="1">Uncharacterized protein</fullName>
    </submittedName>
</protein>
<dbReference type="OrthoDB" id="7508547at2"/>
<gene>
    <name evidence="1" type="ORF">NSE01_10980</name>
</gene>
<accession>A0A512AHU2</accession>
<comment type="caution">
    <text evidence="1">The sequence shown here is derived from an EMBL/GenBank/DDBJ whole genome shotgun (WGS) entry which is preliminary data.</text>
</comment>
<dbReference type="Proteomes" id="UP000321464">
    <property type="component" value="Unassembled WGS sequence"/>
</dbReference>
<name>A0A512AHU2_9SPHN</name>
<keyword evidence="2" id="KW-1185">Reference proteome</keyword>
<evidence type="ECO:0000313" key="1">
    <source>
        <dbReference type="EMBL" id="GEN99265.1"/>
    </source>
</evidence>